<protein>
    <recommendedName>
        <fullName evidence="4 10">L-aspartate oxidase</fullName>
        <ecNumber evidence="4 10">1.4.3.16</ecNumber>
    </recommendedName>
</protein>
<dbReference type="InterPro" id="IPR003953">
    <property type="entry name" value="FAD-dep_OxRdtase_2_FAD-bd"/>
</dbReference>
<keyword evidence="5 12" id="KW-0285">Flavoprotein</keyword>
<dbReference type="GO" id="GO:0009435">
    <property type="term" value="P:NAD+ biosynthetic process"/>
    <property type="evidence" value="ECO:0007669"/>
    <property type="project" value="UniProtKB-UniPathway"/>
</dbReference>
<dbReference type="AlphaFoldDB" id="H2BY07"/>
<dbReference type="NCBIfam" id="TIGR00551">
    <property type="entry name" value="nadB"/>
    <property type="match status" value="1"/>
</dbReference>
<keyword evidence="15" id="KW-1185">Reference proteome</keyword>
<comment type="subcellular location">
    <subcellularLocation>
        <location evidence="12">Cytoplasm</location>
    </subcellularLocation>
</comment>
<dbReference type="EMBL" id="JH594606">
    <property type="protein sequence ID" value="EHQ03213.1"/>
    <property type="molecule type" value="Genomic_DNA"/>
</dbReference>
<evidence type="ECO:0000256" key="5">
    <source>
        <dbReference type="ARBA" id="ARBA00022630"/>
    </source>
</evidence>
<keyword evidence="6 12" id="KW-0662">Pyridine nucleotide biosynthesis</keyword>
<dbReference type="GO" id="GO:0008734">
    <property type="term" value="F:L-aspartate oxidase activity"/>
    <property type="evidence" value="ECO:0007669"/>
    <property type="project" value="UniProtKB-UniRule"/>
</dbReference>
<dbReference type="FunFam" id="3.90.700.10:FF:000002">
    <property type="entry name" value="L-aspartate oxidase"/>
    <property type="match status" value="1"/>
</dbReference>
<dbReference type="GO" id="GO:0005737">
    <property type="term" value="C:cytoplasm"/>
    <property type="evidence" value="ECO:0007669"/>
    <property type="project" value="UniProtKB-SubCell"/>
</dbReference>
<sequence length="500" mass="54778">MAYTDVLVLGSGIAGLSFALKVAQKRPDLSICILTKANKNETNTKYAQGGIAAVMNTLTDTFDAHISDTLKSGKGFCDTGVVEMVVNKAPRRLLEMIEWGASFDKTPNGDWDLGLEGGHSQSRILHHKDKTGYEIERALLKKLEAYKNIYFFTHHFAIDLLVQNESCVGVKYYNKKLGMIENLYSGTIYLATGGSGQIFETTTNPVIATGDGVAMAHRAGAEVKDLHFIQFHPTALFLKKENPAFLISEAVRGAGAKLVNKAGARFVFDYHPAGELATRDVVSNAIFSELQKSGETCVYLDCTHLETEAFIAHFPTIKERCRQAGIDVFSDLIPVTPAAHYQCGGIAVNRNAQTSLKNLYANGECAHTGLHGANRLASNSLLEALVFAHEAAKEVINEKEIGEQKISLHPASESSMIPDTLPGDLAEYVKLKGRLQSLMQHYYLGKQGGTNRQVELKNKITTLAEEIEILYQIKDFHISLCELRNLATISLLIIKDAPSS</sequence>
<evidence type="ECO:0000256" key="12">
    <source>
        <dbReference type="RuleBase" id="RU362049"/>
    </source>
</evidence>
<dbReference type="PANTHER" id="PTHR42716:SF2">
    <property type="entry name" value="L-ASPARTATE OXIDASE, CHLOROPLASTIC"/>
    <property type="match status" value="1"/>
</dbReference>
<dbReference type="eggNOG" id="COG0029">
    <property type="taxonomic scope" value="Bacteria"/>
</dbReference>
<evidence type="ECO:0000256" key="4">
    <source>
        <dbReference type="ARBA" id="ARBA00012173"/>
    </source>
</evidence>
<dbReference type="EC" id="1.4.3.16" evidence="4 10"/>
<dbReference type="HOGENOM" id="CLU_014312_3_0_10"/>
<evidence type="ECO:0000256" key="9">
    <source>
        <dbReference type="ARBA" id="ARBA00048305"/>
    </source>
</evidence>
<dbReference type="SUPFAM" id="SSF56425">
    <property type="entry name" value="Succinate dehydrogenase/fumarate reductase flavoprotein, catalytic domain"/>
    <property type="match status" value="1"/>
</dbReference>
<dbReference type="STRING" id="865937.Gilli_2595"/>
<proteinExistence type="inferred from homology"/>
<dbReference type="PIRSF" id="PIRSF000171">
    <property type="entry name" value="SDHA_APRA_LASPO"/>
    <property type="match status" value="1"/>
</dbReference>
<evidence type="ECO:0000256" key="7">
    <source>
        <dbReference type="ARBA" id="ARBA00022827"/>
    </source>
</evidence>
<comment type="pathway">
    <text evidence="2 12">Cofactor biosynthesis; NAD(+) biosynthesis; iminoaspartate from L-aspartate (oxidase route): step 1/1.</text>
</comment>
<dbReference type="SUPFAM" id="SSF51905">
    <property type="entry name" value="FAD/NAD(P)-binding domain"/>
    <property type="match status" value="1"/>
</dbReference>
<dbReference type="RefSeq" id="WP_006989520.1">
    <property type="nucleotide sequence ID" value="NZ_JH594606.1"/>
</dbReference>
<evidence type="ECO:0000259" key="13">
    <source>
        <dbReference type="Pfam" id="PF00890"/>
    </source>
</evidence>
<comment type="function">
    <text evidence="12">Catalyzes the oxidation of L-aspartate to iminoaspartate.</text>
</comment>
<dbReference type="Gene3D" id="3.50.50.60">
    <property type="entry name" value="FAD/NAD(P)-binding domain"/>
    <property type="match status" value="1"/>
</dbReference>
<evidence type="ECO:0000256" key="2">
    <source>
        <dbReference type="ARBA" id="ARBA00004950"/>
    </source>
</evidence>
<accession>H2BY07</accession>
<evidence type="ECO:0000256" key="1">
    <source>
        <dbReference type="ARBA" id="ARBA00001974"/>
    </source>
</evidence>
<evidence type="ECO:0000256" key="6">
    <source>
        <dbReference type="ARBA" id="ARBA00022642"/>
    </source>
</evidence>
<evidence type="ECO:0000313" key="14">
    <source>
        <dbReference type="EMBL" id="EHQ03213.1"/>
    </source>
</evidence>
<comment type="cofactor">
    <cofactor evidence="1 12">
        <name>FAD</name>
        <dbReference type="ChEBI" id="CHEBI:57692"/>
    </cofactor>
</comment>
<feature type="active site" description="Proton acceptor" evidence="11">
    <location>
        <position position="279"/>
    </location>
</feature>
<evidence type="ECO:0000256" key="10">
    <source>
        <dbReference type="NCBIfam" id="TIGR00551"/>
    </source>
</evidence>
<dbReference type="OrthoDB" id="9806724at2"/>
<reference evidence="15" key="1">
    <citation type="journal article" date="2012" name="Stand. Genomic Sci.">
        <title>Genome sequence of the Antarctic rhodopsins-containing flavobacterium Gillisia limnaea type strain (R-8282(T)).</title>
        <authorList>
            <person name="Riedel T."/>
            <person name="Held B."/>
            <person name="Nolan M."/>
            <person name="Lucas S."/>
            <person name="Lapidus A."/>
            <person name="Tice H."/>
            <person name="Del Rio T.G."/>
            <person name="Cheng J.F."/>
            <person name="Han C."/>
            <person name="Tapia R."/>
            <person name="Goodwin L.A."/>
            <person name="Pitluck S."/>
            <person name="Liolios K."/>
            <person name="Mavromatis K."/>
            <person name="Pagani I."/>
            <person name="Ivanova N."/>
            <person name="Mikhailova N."/>
            <person name="Pati A."/>
            <person name="Chen A."/>
            <person name="Palaniappan K."/>
            <person name="Land M."/>
            <person name="Rohde M."/>
            <person name="Tindall B.J."/>
            <person name="Detter J.C."/>
            <person name="Goker M."/>
            <person name="Bristow J."/>
            <person name="Eisen J.A."/>
            <person name="Markowitz V."/>
            <person name="Hugenholtz P."/>
            <person name="Kyrpides N.C."/>
            <person name="Klenk H.P."/>
            <person name="Woyke T."/>
        </authorList>
    </citation>
    <scope>NUCLEOTIDE SEQUENCE [LARGE SCALE GENOMIC DNA]</scope>
    <source>
        <strain evidence="15">DSM 15749 / LMG 21470 / R-8282</strain>
    </source>
</reference>
<comment type="catalytic activity">
    <reaction evidence="9">
        <text>L-aspartate + O2 = iminosuccinate + H2O2</text>
        <dbReference type="Rhea" id="RHEA:25876"/>
        <dbReference type="ChEBI" id="CHEBI:15379"/>
        <dbReference type="ChEBI" id="CHEBI:16240"/>
        <dbReference type="ChEBI" id="CHEBI:29991"/>
        <dbReference type="ChEBI" id="CHEBI:77875"/>
        <dbReference type="EC" id="1.4.3.16"/>
    </reaction>
    <physiologicalReaction direction="left-to-right" evidence="9">
        <dbReference type="Rhea" id="RHEA:25877"/>
    </physiologicalReaction>
</comment>
<name>H2BY07_GILLR</name>
<dbReference type="Proteomes" id="UP000003844">
    <property type="component" value="Unassembled WGS sequence"/>
</dbReference>
<dbReference type="InterPro" id="IPR005288">
    <property type="entry name" value="NadB"/>
</dbReference>
<evidence type="ECO:0000256" key="11">
    <source>
        <dbReference type="PIRSR" id="PIRSR000171-1"/>
    </source>
</evidence>
<comment type="similarity">
    <text evidence="3 12">Belongs to the FAD-dependent oxidoreductase 2 family. NadB subfamily.</text>
</comment>
<dbReference type="PRINTS" id="PR00368">
    <property type="entry name" value="FADPNR"/>
</dbReference>
<keyword evidence="8 12" id="KW-0560">Oxidoreductase</keyword>
<feature type="domain" description="FAD-dependent oxidoreductase 2 FAD-binding" evidence="13">
    <location>
        <begin position="5"/>
        <end position="381"/>
    </location>
</feature>
<organism evidence="14 15">
    <name type="scientific">Gillisia limnaea (strain DSM 15749 / LMG 21470 / R-8282)</name>
    <dbReference type="NCBI Taxonomy" id="865937"/>
    <lineage>
        <taxon>Bacteria</taxon>
        <taxon>Pseudomonadati</taxon>
        <taxon>Bacteroidota</taxon>
        <taxon>Flavobacteriia</taxon>
        <taxon>Flavobacteriales</taxon>
        <taxon>Flavobacteriaceae</taxon>
        <taxon>Gillisia</taxon>
    </lineage>
</organism>
<evidence type="ECO:0000256" key="8">
    <source>
        <dbReference type="ARBA" id="ARBA00023002"/>
    </source>
</evidence>
<gene>
    <name evidence="14" type="ORF">Gilli_2595</name>
</gene>
<dbReference type="Gene3D" id="3.90.700.10">
    <property type="entry name" value="Succinate dehydrogenase/fumarate reductase flavoprotein, catalytic domain"/>
    <property type="match status" value="1"/>
</dbReference>
<dbReference type="InterPro" id="IPR027477">
    <property type="entry name" value="Succ_DH/fumarate_Rdtase_cat_sf"/>
</dbReference>
<evidence type="ECO:0000256" key="3">
    <source>
        <dbReference type="ARBA" id="ARBA00008562"/>
    </source>
</evidence>
<dbReference type="UniPathway" id="UPA00253">
    <property type="reaction ID" value="UER00326"/>
</dbReference>
<evidence type="ECO:0000313" key="15">
    <source>
        <dbReference type="Proteomes" id="UP000003844"/>
    </source>
</evidence>
<keyword evidence="7 12" id="KW-0274">FAD</keyword>
<dbReference type="Pfam" id="PF00890">
    <property type="entry name" value="FAD_binding_2"/>
    <property type="match status" value="1"/>
</dbReference>
<dbReference type="PANTHER" id="PTHR42716">
    <property type="entry name" value="L-ASPARTATE OXIDASE"/>
    <property type="match status" value="1"/>
</dbReference>
<dbReference type="InterPro" id="IPR036188">
    <property type="entry name" value="FAD/NAD-bd_sf"/>
</dbReference>